<organism evidence="1 2">
    <name type="scientific">Taenia crassiceps</name>
    <dbReference type="NCBI Taxonomy" id="6207"/>
    <lineage>
        <taxon>Eukaryota</taxon>
        <taxon>Metazoa</taxon>
        <taxon>Spiralia</taxon>
        <taxon>Lophotrochozoa</taxon>
        <taxon>Platyhelminthes</taxon>
        <taxon>Cestoda</taxon>
        <taxon>Eucestoda</taxon>
        <taxon>Cyclophyllidea</taxon>
        <taxon>Taeniidae</taxon>
        <taxon>Taenia</taxon>
    </lineage>
</organism>
<accession>A0ABR4QEE3</accession>
<proteinExistence type="predicted"/>
<keyword evidence="2" id="KW-1185">Reference proteome</keyword>
<gene>
    <name evidence="1" type="ORF">TcWFU_007795</name>
</gene>
<dbReference type="Proteomes" id="UP001651158">
    <property type="component" value="Unassembled WGS sequence"/>
</dbReference>
<evidence type="ECO:0000313" key="1">
    <source>
        <dbReference type="EMBL" id="KAL5108020.1"/>
    </source>
</evidence>
<name>A0ABR4QEE3_9CEST</name>
<dbReference type="EMBL" id="JAKROA010000004">
    <property type="protein sequence ID" value="KAL5108020.1"/>
    <property type="molecule type" value="Genomic_DNA"/>
</dbReference>
<sequence length="536" mass="59916">MFVSESNSDVFADLPYISMEKRELREGRISRVPLPLCAKSARSACGVGAHYPSGTPSFERRGLRYLFDRLPCDLQAELSEPPIVSMHQVYVKSISVYHAVALRFLALTYKFKSLKYMLFFSEAANAAQNWIVKSQALEIAQLGRQGHIFLLSSSLPSSSAHLASLPEQHPHQSALRRASLTSMTKILQPNLSISPRASRSYSPRLRGEESQEIWKRSHGASFLIYPDPSTTADTTDNPKAPCRSKEVGKEFLHKHDNFCRLRGTGEAKEIALRDRGLSNDGMSFVLNHGWSDTNGIRRVQSAFDVRRAKALTPYSSIDNVANILNFKPPPNEERPRAVEPHFHEDLPSKGMRVDSGVTAALNSTQNFQFDGHKIQPRVQFEGVEIAKKNQRSALFCESNEGMKYPVARVRPEAQKIAETHRGVDVKLLIAPLGRLEAPQSPLRRRLDPGGYKIALLSRGGSAKACINPGGIKRRPMRAVRNHCWRCFLEGLPGHAGSPTSVVACHSGLMRRTNWKAGRPFRKQSQIRLAWTHDSRV</sequence>
<protein>
    <submittedName>
        <fullName evidence="1">Uncharacterized protein</fullName>
    </submittedName>
</protein>
<comment type="caution">
    <text evidence="1">The sequence shown here is derived from an EMBL/GenBank/DDBJ whole genome shotgun (WGS) entry which is preliminary data.</text>
</comment>
<evidence type="ECO:0000313" key="2">
    <source>
        <dbReference type="Proteomes" id="UP001651158"/>
    </source>
</evidence>
<reference evidence="1 2" key="1">
    <citation type="journal article" date="2022" name="Front. Cell. Infect. Microbiol.">
        <title>The Genomes of Two Strains of Taenia crassiceps the Animal Model for the Study of Human Cysticercosis.</title>
        <authorList>
            <person name="Bobes R.J."/>
            <person name="Estrada K."/>
            <person name="Rios-Valencia D.G."/>
            <person name="Calderon-Gallegos A."/>
            <person name="de la Torre P."/>
            <person name="Carrero J.C."/>
            <person name="Sanchez-Flores A."/>
            <person name="Laclette J.P."/>
        </authorList>
    </citation>
    <scope>NUCLEOTIDE SEQUENCE [LARGE SCALE GENOMIC DNA]</scope>
    <source>
        <strain evidence="1">WFUcys</strain>
    </source>
</reference>